<evidence type="ECO:0000256" key="1">
    <source>
        <dbReference type="SAM" id="MobiDB-lite"/>
    </source>
</evidence>
<accession>A0ABD0XWA1</accession>
<dbReference type="EMBL" id="JBFDAA010000020">
    <property type="protein sequence ID" value="KAL1115541.1"/>
    <property type="molecule type" value="Genomic_DNA"/>
</dbReference>
<protein>
    <submittedName>
        <fullName evidence="3">Uncharacterized protein</fullName>
    </submittedName>
</protein>
<comment type="caution">
    <text evidence="3">The sequence shown here is derived from an EMBL/GenBank/DDBJ whole genome shotgun (WGS) entry which is preliminary data.</text>
</comment>
<proteinExistence type="predicted"/>
<organism evidence="3 4">
    <name type="scientific">Ranatra chinensis</name>
    <dbReference type="NCBI Taxonomy" id="642074"/>
    <lineage>
        <taxon>Eukaryota</taxon>
        <taxon>Metazoa</taxon>
        <taxon>Ecdysozoa</taxon>
        <taxon>Arthropoda</taxon>
        <taxon>Hexapoda</taxon>
        <taxon>Insecta</taxon>
        <taxon>Pterygota</taxon>
        <taxon>Neoptera</taxon>
        <taxon>Paraneoptera</taxon>
        <taxon>Hemiptera</taxon>
        <taxon>Heteroptera</taxon>
        <taxon>Panheteroptera</taxon>
        <taxon>Nepomorpha</taxon>
        <taxon>Nepidae</taxon>
        <taxon>Ranatrinae</taxon>
        <taxon>Ranatra</taxon>
    </lineage>
</organism>
<sequence>MAAWYFLATLLVKFFLETFKTPFVPGQVTIRTEWLSEVVERKTRLIRKIRDQWNKSRTHRPEGSRPTTAKTKLHIGPTREEMNILKNADLKIQGDESSTSSDSITTEGSSSHLAYHDSEGSESDDSSLSVFYEKRMWRSESWREECLRHRVHEGTLRRTWVVELHSYFIQLSRGYPRSLLYT</sequence>
<feature type="region of interest" description="Disordered" evidence="1">
    <location>
        <begin position="55"/>
        <end position="76"/>
    </location>
</feature>
<gene>
    <name evidence="3" type="ORF">AAG570_007570</name>
</gene>
<feature type="region of interest" description="Disordered" evidence="1">
    <location>
        <begin position="93"/>
        <end position="125"/>
    </location>
</feature>
<dbReference type="AlphaFoldDB" id="A0ABD0XWA1"/>
<dbReference type="Proteomes" id="UP001558652">
    <property type="component" value="Unassembled WGS sequence"/>
</dbReference>
<reference evidence="3 4" key="1">
    <citation type="submission" date="2024-07" db="EMBL/GenBank/DDBJ databases">
        <title>Chromosome-level genome assembly of the water stick insect Ranatra chinensis (Heteroptera: Nepidae).</title>
        <authorList>
            <person name="Liu X."/>
        </authorList>
    </citation>
    <scope>NUCLEOTIDE SEQUENCE [LARGE SCALE GENOMIC DNA]</scope>
    <source>
        <strain evidence="3">Cailab_2021Rc</strain>
        <tissue evidence="3">Muscle</tissue>
    </source>
</reference>
<feature type="signal peptide" evidence="2">
    <location>
        <begin position="1"/>
        <end position="26"/>
    </location>
</feature>
<keyword evidence="2" id="KW-0732">Signal</keyword>
<feature type="compositionally biased region" description="Low complexity" evidence="1">
    <location>
        <begin position="95"/>
        <end position="111"/>
    </location>
</feature>
<name>A0ABD0XWA1_9HEMI</name>
<evidence type="ECO:0000313" key="4">
    <source>
        <dbReference type="Proteomes" id="UP001558652"/>
    </source>
</evidence>
<evidence type="ECO:0000313" key="3">
    <source>
        <dbReference type="EMBL" id="KAL1115541.1"/>
    </source>
</evidence>
<evidence type="ECO:0000256" key="2">
    <source>
        <dbReference type="SAM" id="SignalP"/>
    </source>
</evidence>
<feature type="chain" id="PRO_5044868809" evidence="2">
    <location>
        <begin position="27"/>
        <end position="182"/>
    </location>
</feature>
<keyword evidence="4" id="KW-1185">Reference proteome</keyword>